<dbReference type="Pfam" id="PF13302">
    <property type="entry name" value="Acetyltransf_3"/>
    <property type="match status" value="1"/>
</dbReference>
<keyword evidence="3" id="KW-1185">Reference proteome</keyword>
<dbReference type="GO" id="GO:0016747">
    <property type="term" value="F:acyltransferase activity, transferring groups other than amino-acyl groups"/>
    <property type="evidence" value="ECO:0007669"/>
    <property type="project" value="InterPro"/>
</dbReference>
<evidence type="ECO:0000313" key="2">
    <source>
        <dbReference type="EMBL" id="SDS43157.1"/>
    </source>
</evidence>
<evidence type="ECO:0000259" key="1">
    <source>
        <dbReference type="PROSITE" id="PS51186"/>
    </source>
</evidence>
<dbReference type="EMBL" id="LT629739">
    <property type="protein sequence ID" value="SDS43157.1"/>
    <property type="molecule type" value="Genomic_DNA"/>
</dbReference>
<dbReference type="Proteomes" id="UP000199700">
    <property type="component" value="Chromosome"/>
</dbReference>
<dbReference type="InterPro" id="IPR000182">
    <property type="entry name" value="GNAT_dom"/>
</dbReference>
<protein>
    <submittedName>
        <fullName evidence="2">Protein N-acetyltransferase, RimJ/RimL family</fullName>
    </submittedName>
</protein>
<name>A0A1H1S578_BRESA</name>
<dbReference type="AlphaFoldDB" id="A0A1H1S578"/>
<proteinExistence type="predicted"/>
<reference evidence="2" key="1">
    <citation type="submission" date="2016-10" db="EMBL/GenBank/DDBJ databases">
        <authorList>
            <person name="Varghese N."/>
            <person name="Submissions S."/>
        </authorList>
    </citation>
    <scope>NUCLEOTIDE SEQUENCE [LARGE SCALE GENOMIC DNA]</scope>
    <source>
        <strain evidence="2">DSM 22082</strain>
    </source>
</reference>
<dbReference type="SUPFAM" id="SSF55729">
    <property type="entry name" value="Acyl-CoA N-acyltransferases (Nat)"/>
    <property type="match status" value="1"/>
</dbReference>
<accession>A0A1H1S578</accession>
<dbReference type="PANTHER" id="PTHR43792:SF1">
    <property type="entry name" value="N-ACETYLTRANSFERASE DOMAIN-CONTAINING PROTEIN"/>
    <property type="match status" value="1"/>
</dbReference>
<dbReference type="PANTHER" id="PTHR43792">
    <property type="entry name" value="GNAT FAMILY, PUTATIVE (AFU_ORTHOLOGUE AFUA_3G00765)-RELATED-RELATED"/>
    <property type="match status" value="1"/>
</dbReference>
<feature type="domain" description="N-acetyltransferase" evidence="1">
    <location>
        <begin position="16"/>
        <end position="172"/>
    </location>
</feature>
<sequence>MRSTLKSMPPNATPRLRFREMSTDDLDEMADLLGDPRVMEYYPHPKDRAEAAGWINWNRRNYAAYEHGLWIIETPEGEFIGDCGLTWQKVNETAALEVGFHVTPSAQGFGYATEAALACRDFASSHALASRLVSIVHRDNRPSQRVAAKIGMNPDRTLTHSSPVHLVYAMGL</sequence>
<gene>
    <name evidence="2" type="ORF">SAMN04489751_1999</name>
</gene>
<dbReference type="PROSITE" id="PS51186">
    <property type="entry name" value="GNAT"/>
    <property type="match status" value="1"/>
</dbReference>
<organism evidence="2 3">
    <name type="scientific">Brevibacterium sandarakinum</name>
    <dbReference type="NCBI Taxonomy" id="629680"/>
    <lineage>
        <taxon>Bacteria</taxon>
        <taxon>Bacillati</taxon>
        <taxon>Actinomycetota</taxon>
        <taxon>Actinomycetes</taxon>
        <taxon>Micrococcales</taxon>
        <taxon>Brevibacteriaceae</taxon>
        <taxon>Brevibacterium</taxon>
    </lineage>
</organism>
<dbReference type="InterPro" id="IPR051531">
    <property type="entry name" value="N-acetyltransferase"/>
</dbReference>
<dbReference type="Gene3D" id="3.40.630.30">
    <property type="match status" value="1"/>
</dbReference>
<dbReference type="STRING" id="629680.SAMN04489751_1999"/>
<dbReference type="InterPro" id="IPR016181">
    <property type="entry name" value="Acyl_CoA_acyltransferase"/>
</dbReference>
<evidence type="ECO:0000313" key="3">
    <source>
        <dbReference type="Proteomes" id="UP000199700"/>
    </source>
</evidence>